<dbReference type="AlphaFoldDB" id="A0A2P2IZM7"/>
<protein>
    <submittedName>
        <fullName evidence="1">Uncharacterized protein</fullName>
    </submittedName>
</protein>
<evidence type="ECO:0000313" key="1">
    <source>
        <dbReference type="EMBL" id="MBW86666.1"/>
    </source>
</evidence>
<name>A0A2P2IZM7_RHIMU</name>
<organism evidence="1">
    <name type="scientific">Rhizophora mucronata</name>
    <name type="common">Asiatic mangrove</name>
    <dbReference type="NCBI Taxonomy" id="61149"/>
    <lineage>
        <taxon>Eukaryota</taxon>
        <taxon>Viridiplantae</taxon>
        <taxon>Streptophyta</taxon>
        <taxon>Embryophyta</taxon>
        <taxon>Tracheophyta</taxon>
        <taxon>Spermatophyta</taxon>
        <taxon>Magnoliopsida</taxon>
        <taxon>eudicotyledons</taxon>
        <taxon>Gunneridae</taxon>
        <taxon>Pentapetalae</taxon>
        <taxon>rosids</taxon>
        <taxon>fabids</taxon>
        <taxon>Malpighiales</taxon>
        <taxon>Rhizophoraceae</taxon>
        <taxon>Rhizophora</taxon>
    </lineage>
</organism>
<proteinExistence type="predicted"/>
<dbReference type="EMBL" id="GGEC01006183">
    <property type="protein sequence ID" value="MBW86666.1"/>
    <property type="molecule type" value="Transcribed_RNA"/>
</dbReference>
<reference evidence="1" key="1">
    <citation type="submission" date="2018-02" db="EMBL/GenBank/DDBJ databases">
        <title>Rhizophora mucronata_Transcriptome.</title>
        <authorList>
            <person name="Meera S.P."/>
            <person name="Sreeshan A."/>
            <person name="Augustine A."/>
        </authorList>
    </citation>
    <scope>NUCLEOTIDE SEQUENCE</scope>
    <source>
        <tissue evidence="1">Leaf</tissue>
    </source>
</reference>
<accession>A0A2P2IZM7</accession>
<sequence length="32" mass="3768">MQFLCFHQKLQRNIVCKGLSLFPSSPLHLLHM</sequence>